<evidence type="ECO:0000313" key="3">
    <source>
        <dbReference type="Proteomes" id="UP000475666"/>
    </source>
</evidence>
<comment type="caution">
    <text evidence="2">The sequence shown here is derived from an EMBL/GenBank/DDBJ whole genome shotgun (WGS) entry which is preliminary data.</text>
</comment>
<feature type="transmembrane region" description="Helical" evidence="1">
    <location>
        <begin position="6"/>
        <end position="25"/>
    </location>
</feature>
<evidence type="ECO:0000256" key="1">
    <source>
        <dbReference type="SAM" id="Phobius"/>
    </source>
</evidence>
<proteinExistence type="predicted"/>
<dbReference type="EMBL" id="JAAGMQ010000383">
    <property type="protein sequence ID" value="NEC34120.1"/>
    <property type="molecule type" value="Genomic_DNA"/>
</dbReference>
<keyword evidence="1" id="KW-0472">Membrane</keyword>
<reference evidence="2 3" key="1">
    <citation type="submission" date="2020-01" db="EMBL/GenBank/DDBJ databases">
        <title>Insect and environment-associated Actinomycetes.</title>
        <authorList>
            <person name="Currrie C."/>
            <person name="Chevrette M."/>
            <person name="Carlson C."/>
            <person name="Stubbendieck R."/>
            <person name="Wendt-Pienkowski E."/>
        </authorList>
    </citation>
    <scope>NUCLEOTIDE SEQUENCE [LARGE SCALE GENOMIC DNA]</scope>
    <source>
        <strain evidence="2 3">SID7739</strain>
    </source>
</reference>
<accession>A0A6G3TBP3</accession>
<dbReference type="Proteomes" id="UP000475666">
    <property type="component" value="Unassembled WGS sequence"/>
</dbReference>
<keyword evidence="1" id="KW-1133">Transmembrane helix</keyword>
<organism evidence="2 3">
    <name type="scientific">Streptomyces rubrogriseus</name>
    <dbReference type="NCBI Taxonomy" id="194673"/>
    <lineage>
        <taxon>Bacteria</taxon>
        <taxon>Bacillati</taxon>
        <taxon>Actinomycetota</taxon>
        <taxon>Actinomycetes</taxon>
        <taxon>Kitasatosporales</taxon>
        <taxon>Streptomycetaceae</taxon>
        <taxon>Streptomyces</taxon>
        <taxon>Streptomyces violaceoruber group</taxon>
    </lineage>
</organism>
<dbReference type="RefSeq" id="WP_164273969.1">
    <property type="nucleotide sequence ID" value="NZ_JAAGMQ010000383.1"/>
</dbReference>
<dbReference type="AlphaFoldDB" id="A0A6G3TBP3"/>
<evidence type="ECO:0008006" key="4">
    <source>
        <dbReference type="Google" id="ProtNLM"/>
    </source>
</evidence>
<evidence type="ECO:0000313" key="2">
    <source>
        <dbReference type="EMBL" id="NEC34120.1"/>
    </source>
</evidence>
<gene>
    <name evidence="2" type="ORF">G3I66_13165</name>
</gene>
<protein>
    <recommendedName>
        <fullName evidence="4">Secreted protein</fullName>
    </recommendedName>
</protein>
<sequence length="179" mass="20124">MSAFVQQLPALMGVVIGALGSYLAVVRSDRARFRRDREAHWQERRFTAYADYARAVKTSVTLTYRGASALGLDPHPHPLPPREADVSMAEATAARDPYWEALLLLGSPQVVEKARAWVVVLMDMERLVRDEGRDRPAWRELLERQRVARADYYTAVRADLGLPTGHSARMPLPTLSDTP</sequence>
<name>A0A6G3TBP3_9ACTN</name>
<keyword evidence="1" id="KW-0812">Transmembrane</keyword>